<dbReference type="Proteomes" id="UP000321805">
    <property type="component" value="Chromosome"/>
</dbReference>
<proteinExistence type="predicted"/>
<evidence type="ECO:0000313" key="1">
    <source>
        <dbReference type="EMBL" id="QEC49437.1"/>
    </source>
</evidence>
<accession>A0A5B8U8Z8</accession>
<gene>
    <name evidence="1" type="ORF">FSW04_18915</name>
</gene>
<evidence type="ECO:0000313" key="2">
    <source>
        <dbReference type="Proteomes" id="UP000321805"/>
    </source>
</evidence>
<dbReference type="AlphaFoldDB" id="A0A5B8U8Z8"/>
<dbReference type="KEGG" id="bsol:FSW04_18915"/>
<dbReference type="RefSeq" id="WP_146921798.1">
    <property type="nucleotide sequence ID" value="NZ_CP042430.1"/>
</dbReference>
<protein>
    <submittedName>
        <fullName evidence="1">Uncharacterized protein</fullName>
    </submittedName>
</protein>
<keyword evidence="2" id="KW-1185">Reference proteome</keyword>
<sequence>MPGFTPDDIEPLGRVPDSTALDFAVTRNGQALGQVRVASAHYLALTGQDVRAYVAERLTHLEAHIEPAEFESALQAVLDL</sequence>
<dbReference type="EMBL" id="CP042430">
    <property type="protein sequence ID" value="QEC49437.1"/>
    <property type="molecule type" value="Genomic_DNA"/>
</dbReference>
<organism evidence="1 2">
    <name type="scientific">Baekduia soli</name>
    <dbReference type="NCBI Taxonomy" id="496014"/>
    <lineage>
        <taxon>Bacteria</taxon>
        <taxon>Bacillati</taxon>
        <taxon>Actinomycetota</taxon>
        <taxon>Thermoleophilia</taxon>
        <taxon>Solirubrobacterales</taxon>
        <taxon>Baekduiaceae</taxon>
        <taxon>Baekduia</taxon>
    </lineage>
</organism>
<name>A0A5B8U8Z8_9ACTN</name>
<reference evidence="1 2" key="1">
    <citation type="journal article" date="2018" name="J. Microbiol.">
        <title>Baekduia soli gen. nov., sp. nov., a novel bacterium isolated from the soil of Baekdu Mountain and proposal of a novel family name, Baekduiaceae fam. nov.</title>
        <authorList>
            <person name="An D.S."/>
            <person name="Siddiqi M.Z."/>
            <person name="Kim K.H."/>
            <person name="Yu H.S."/>
            <person name="Im W.T."/>
        </authorList>
    </citation>
    <scope>NUCLEOTIDE SEQUENCE [LARGE SCALE GENOMIC DNA]</scope>
    <source>
        <strain evidence="1 2">BR7-21</strain>
    </source>
</reference>